<name>A0ACC3YVH4_COLTU</name>
<dbReference type="Proteomes" id="UP000805649">
    <property type="component" value="Unassembled WGS sequence"/>
</dbReference>
<comment type="caution">
    <text evidence="1">The sequence shown here is derived from an EMBL/GenBank/DDBJ whole genome shotgun (WGS) entry which is preliminary data.</text>
</comment>
<sequence>MTAVRRSKAVNPENDPQKEIKVRHGISPNYGGDASIARNHSADIPHTKNCSLWITNLPPHCTHNMLLSQIQGMGRIYCCVINPPQQSAGHSTAAAKVVFFELSGAQNFYTMCSDPRRRLIVGGMVARVSLNRIKSAEFEPYGNKSRVLLIQGNVRCVNEESLTAWFKERFQFDKDEVITHFHNSEMGFVEFRFGSWRCQAEAARIALLREYEVGSAGGDIWSVRYGIDPCSV</sequence>
<gene>
    <name evidence="1" type="ORF">CTRU02_208165</name>
</gene>
<proteinExistence type="predicted"/>
<accession>A0ACC3YVH4</accession>
<keyword evidence="2" id="KW-1185">Reference proteome</keyword>
<protein>
    <submittedName>
        <fullName evidence="1">Uncharacterized protein</fullName>
    </submittedName>
</protein>
<evidence type="ECO:0000313" key="1">
    <source>
        <dbReference type="EMBL" id="KAL0935950.1"/>
    </source>
</evidence>
<reference evidence="1 2" key="1">
    <citation type="journal article" date="2020" name="Phytopathology">
        <title>Genome Sequence Resources of Colletotrichum truncatum, C. plurivorum, C. musicola, and C. sojae: Four Species Pathogenic to Soybean (Glycine max).</title>
        <authorList>
            <person name="Rogerio F."/>
            <person name="Boufleur T.R."/>
            <person name="Ciampi-Guillardi M."/>
            <person name="Sukno S.A."/>
            <person name="Thon M.R."/>
            <person name="Massola Junior N.S."/>
            <person name="Baroncelli R."/>
        </authorList>
    </citation>
    <scope>NUCLEOTIDE SEQUENCE [LARGE SCALE GENOMIC DNA]</scope>
    <source>
        <strain evidence="1 2">CMES1059</strain>
    </source>
</reference>
<evidence type="ECO:0000313" key="2">
    <source>
        <dbReference type="Proteomes" id="UP000805649"/>
    </source>
</evidence>
<organism evidence="1 2">
    <name type="scientific">Colletotrichum truncatum</name>
    <name type="common">Anthracnose fungus</name>
    <name type="synonym">Colletotrichum capsici</name>
    <dbReference type="NCBI Taxonomy" id="5467"/>
    <lineage>
        <taxon>Eukaryota</taxon>
        <taxon>Fungi</taxon>
        <taxon>Dikarya</taxon>
        <taxon>Ascomycota</taxon>
        <taxon>Pezizomycotina</taxon>
        <taxon>Sordariomycetes</taxon>
        <taxon>Hypocreomycetidae</taxon>
        <taxon>Glomerellales</taxon>
        <taxon>Glomerellaceae</taxon>
        <taxon>Colletotrichum</taxon>
        <taxon>Colletotrichum truncatum species complex</taxon>
    </lineage>
</organism>
<dbReference type="EMBL" id="VUJX02000005">
    <property type="protein sequence ID" value="KAL0935950.1"/>
    <property type="molecule type" value="Genomic_DNA"/>
</dbReference>